<keyword evidence="7" id="KW-1185">Reference proteome</keyword>
<feature type="domain" description="Penicillin-binding protein dimerisation" evidence="5">
    <location>
        <begin position="58"/>
        <end position="229"/>
    </location>
</feature>
<dbReference type="Pfam" id="PF03717">
    <property type="entry name" value="PBP_dimer"/>
    <property type="match status" value="1"/>
</dbReference>
<organism evidence="6 7">
    <name type="scientific">Paenibacillus pasadenensis</name>
    <dbReference type="NCBI Taxonomy" id="217090"/>
    <lineage>
        <taxon>Bacteria</taxon>
        <taxon>Bacillati</taxon>
        <taxon>Bacillota</taxon>
        <taxon>Bacilli</taxon>
        <taxon>Bacillales</taxon>
        <taxon>Paenibacillaceae</taxon>
        <taxon>Paenibacillus</taxon>
    </lineage>
</organism>
<evidence type="ECO:0000313" key="6">
    <source>
        <dbReference type="EMBL" id="PLT46854.1"/>
    </source>
</evidence>
<gene>
    <name evidence="6" type="ORF">B8V81_1078</name>
</gene>
<dbReference type="EMBL" id="NFEZ01000003">
    <property type="protein sequence ID" value="PLT46854.1"/>
    <property type="molecule type" value="Genomic_DNA"/>
</dbReference>
<dbReference type="OrthoDB" id="2985542at2"/>
<dbReference type="SUPFAM" id="SSF56601">
    <property type="entry name" value="beta-lactamase/transpeptidase-like"/>
    <property type="match status" value="1"/>
</dbReference>
<dbReference type="InterPro" id="IPR050515">
    <property type="entry name" value="Beta-lactam/transpept"/>
</dbReference>
<name>A0A2N5N946_9BACL</name>
<dbReference type="RefSeq" id="WP_101807911.1">
    <property type="nucleotide sequence ID" value="NZ_BIMM01000001.1"/>
</dbReference>
<dbReference type="InterPro" id="IPR036138">
    <property type="entry name" value="PBP_dimer_sf"/>
</dbReference>
<evidence type="ECO:0000256" key="3">
    <source>
        <dbReference type="ARBA" id="ARBA00023136"/>
    </source>
</evidence>
<dbReference type="GO" id="GO:0016757">
    <property type="term" value="F:glycosyltransferase activity"/>
    <property type="evidence" value="ECO:0007669"/>
    <property type="project" value="UniProtKB-KW"/>
</dbReference>
<dbReference type="GO" id="GO:0051301">
    <property type="term" value="P:cell division"/>
    <property type="evidence" value="ECO:0007669"/>
    <property type="project" value="UniProtKB-KW"/>
</dbReference>
<dbReference type="Pfam" id="PF00905">
    <property type="entry name" value="Transpeptidase"/>
    <property type="match status" value="1"/>
</dbReference>
<dbReference type="SUPFAM" id="SSF56519">
    <property type="entry name" value="Penicillin binding protein dimerisation domain"/>
    <property type="match status" value="1"/>
</dbReference>
<evidence type="ECO:0000259" key="4">
    <source>
        <dbReference type="Pfam" id="PF00905"/>
    </source>
</evidence>
<dbReference type="PANTHER" id="PTHR30627:SF24">
    <property type="entry name" value="PENICILLIN-BINDING PROTEIN 4B"/>
    <property type="match status" value="1"/>
</dbReference>
<evidence type="ECO:0000256" key="1">
    <source>
        <dbReference type="ARBA" id="ARBA00004370"/>
    </source>
</evidence>
<comment type="subcellular location">
    <subcellularLocation>
        <location evidence="1">Membrane</location>
    </subcellularLocation>
</comment>
<dbReference type="GO" id="GO:0071555">
    <property type="term" value="P:cell wall organization"/>
    <property type="evidence" value="ECO:0007669"/>
    <property type="project" value="TreeGrafter"/>
</dbReference>
<keyword evidence="6" id="KW-0808">Transferase</keyword>
<dbReference type="InterPro" id="IPR001460">
    <property type="entry name" value="PCN-bd_Tpept"/>
</dbReference>
<dbReference type="InterPro" id="IPR005311">
    <property type="entry name" value="PBP_dimer"/>
</dbReference>
<sequence>MSASRMKTAAALIAALLLVALLRLGWVMLWPWSPASSARHATASETAVRQRSHRLLLDAGRGDFVDRSGLPLTGFAYEALAIFPHPSGQPRGSGRDMAELARVLQAGSEELWQELERRKEPGFWMDAKSGLPLRLSPRQRTELAGLKLEGVAILPYRARRDPSSAAVQAIGYVSENPERIAAAYGKRLAAGKASLRDATGGGGLELSLDGLLRGTGPAYASYMTDAAGLPLKGLGLTVERPANPRYPLQVRTTLSLPLQVELQRYAGEAGLKKGAVVVLDVRNSDILAMVSKPDMELPARGEAFFDGAANRAVRAYAPGSIFKLVTEAAALEAGAAEPGEEFYCGGEYGHHGLSCWKEGGHGRLTLEQGLAQSCNIVFAALAERLRPDELAAAADKLGLGRRIGWHLEAGRREGALSGPLRLIGEEEAGTVFGAASPWSRLELLRSGKLARSGIGQEDVRMTPLQAANLAATIVNGGRVAEPALVKEIDFADGQRLAALRSHASPSAHGQISPRTAAMLRRGMEQVVASGTGRGLHRAAWPLAGKSGTAESGRPGAGNSQWFIGYGPADHPRYAVAVLAEERPEGSANLAARLFGGVMDRIAAWERAALASSAQEK</sequence>
<evidence type="ECO:0000256" key="2">
    <source>
        <dbReference type="ARBA" id="ARBA00007171"/>
    </source>
</evidence>
<dbReference type="Gene3D" id="3.90.1310.10">
    <property type="entry name" value="Penicillin-binding protein 2a (Domain 2)"/>
    <property type="match status" value="1"/>
</dbReference>
<reference evidence="6 7" key="1">
    <citation type="submission" date="2017-05" db="EMBL/GenBank/DDBJ databases">
        <title>Functional genome analysis of Paenibacillus pasadenensis strain R16: insights on endophytic life style and antifungal activity.</title>
        <authorList>
            <person name="Passera A."/>
            <person name="Marcolungo L."/>
            <person name="Casati P."/>
            <person name="Brasca M."/>
            <person name="Quaglino F."/>
            <person name="Delledonne M."/>
        </authorList>
    </citation>
    <scope>NUCLEOTIDE SEQUENCE [LARGE SCALE GENOMIC DNA]</scope>
    <source>
        <strain evidence="6 7">R16</strain>
    </source>
</reference>
<keyword evidence="3" id="KW-0472">Membrane</keyword>
<keyword evidence="6" id="KW-0328">Glycosyltransferase</keyword>
<evidence type="ECO:0000313" key="7">
    <source>
        <dbReference type="Proteomes" id="UP000234789"/>
    </source>
</evidence>
<dbReference type="GO" id="GO:0005886">
    <property type="term" value="C:plasma membrane"/>
    <property type="evidence" value="ECO:0007669"/>
    <property type="project" value="TreeGrafter"/>
</dbReference>
<dbReference type="PANTHER" id="PTHR30627">
    <property type="entry name" value="PEPTIDOGLYCAN D,D-TRANSPEPTIDASE"/>
    <property type="match status" value="1"/>
</dbReference>
<dbReference type="GO" id="GO:0008658">
    <property type="term" value="F:penicillin binding"/>
    <property type="evidence" value="ECO:0007669"/>
    <property type="project" value="InterPro"/>
</dbReference>
<proteinExistence type="inferred from homology"/>
<dbReference type="GO" id="GO:0071972">
    <property type="term" value="F:peptidoglycan L,D-transpeptidase activity"/>
    <property type="evidence" value="ECO:0007669"/>
    <property type="project" value="TreeGrafter"/>
</dbReference>
<comment type="similarity">
    <text evidence="2">Belongs to the transpeptidase family.</text>
</comment>
<evidence type="ECO:0000259" key="5">
    <source>
        <dbReference type="Pfam" id="PF03717"/>
    </source>
</evidence>
<accession>A0A2N5N946</accession>
<keyword evidence="6" id="KW-0131">Cell cycle</keyword>
<dbReference type="InterPro" id="IPR012338">
    <property type="entry name" value="Beta-lactam/transpept-like"/>
</dbReference>
<comment type="caution">
    <text evidence="6">The sequence shown here is derived from an EMBL/GenBank/DDBJ whole genome shotgun (WGS) entry which is preliminary data.</text>
</comment>
<keyword evidence="6" id="KW-0132">Cell division</keyword>
<protein>
    <submittedName>
        <fullName evidence="6">Cell division protein FtsI [Peptidoglycan synthetase]</fullName>
        <ecNumber evidence="6">2.4.1.129</ecNumber>
    </submittedName>
</protein>
<dbReference type="Proteomes" id="UP000234789">
    <property type="component" value="Unassembled WGS sequence"/>
</dbReference>
<dbReference type="Gene3D" id="3.40.710.10">
    <property type="entry name" value="DD-peptidase/beta-lactamase superfamily"/>
    <property type="match status" value="1"/>
</dbReference>
<dbReference type="AlphaFoldDB" id="A0A2N5N946"/>
<dbReference type="EC" id="2.4.1.129" evidence="6"/>
<feature type="domain" description="Penicillin-binding protein transpeptidase" evidence="4">
    <location>
        <begin position="274"/>
        <end position="598"/>
    </location>
</feature>